<proteinExistence type="predicted"/>
<keyword evidence="1" id="KW-0732">Signal</keyword>
<name>A0A1M7BU28_9RHOB</name>
<dbReference type="Proteomes" id="UP000184191">
    <property type="component" value="Unassembled WGS sequence"/>
</dbReference>
<dbReference type="EMBL" id="FRBN01000021">
    <property type="protein sequence ID" value="SHL58501.1"/>
    <property type="molecule type" value="Genomic_DNA"/>
</dbReference>
<gene>
    <name evidence="2" type="ORF">SAMN05444414_12120</name>
</gene>
<feature type="chain" id="PRO_5012093569" description="Lipoprotein" evidence="1">
    <location>
        <begin position="23"/>
        <end position="178"/>
    </location>
</feature>
<dbReference type="OrthoDB" id="7773807at2"/>
<sequence length="178" mass="19365">MSKAVLMRILLALTLVSTLVLAGCGGMRDSRANPANWFGKSKSRPVATASSETVNPLIPEREDSIFRRNKAEVYEGTPVDQITDMRIERTSDGAIVRVTGLSTREGAFDVRLVPNNKDSRPVNGVLSYKLLALQPDNTPQGSAVARTVHAAEFISTQTLAEARTIIVTGGRNERRSTR</sequence>
<dbReference type="STRING" id="1054996.SAMN05444414_12120"/>
<feature type="signal peptide" evidence="1">
    <location>
        <begin position="1"/>
        <end position="22"/>
    </location>
</feature>
<accession>A0A1M7BU28</accession>
<protein>
    <recommendedName>
        <fullName evidence="4">Lipoprotein</fullName>
    </recommendedName>
</protein>
<evidence type="ECO:0000313" key="2">
    <source>
        <dbReference type="EMBL" id="SHL58501.1"/>
    </source>
</evidence>
<dbReference type="PROSITE" id="PS51257">
    <property type="entry name" value="PROKAR_LIPOPROTEIN"/>
    <property type="match status" value="1"/>
</dbReference>
<keyword evidence="3" id="KW-1185">Reference proteome</keyword>
<organism evidence="2 3">
    <name type="scientific">Roseovarius marisflavi</name>
    <dbReference type="NCBI Taxonomy" id="1054996"/>
    <lineage>
        <taxon>Bacteria</taxon>
        <taxon>Pseudomonadati</taxon>
        <taxon>Pseudomonadota</taxon>
        <taxon>Alphaproteobacteria</taxon>
        <taxon>Rhodobacterales</taxon>
        <taxon>Roseobacteraceae</taxon>
        <taxon>Roseovarius</taxon>
    </lineage>
</organism>
<evidence type="ECO:0000256" key="1">
    <source>
        <dbReference type="SAM" id="SignalP"/>
    </source>
</evidence>
<reference evidence="3" key="1">
    <citation type="submission" date="2016-11" db="EMBL/GenBank/DDBJ databases">
        <authorList>
            <person name="Varghese N."/>
            <person name="Submissions S."/>
        </authorList>
    </citation>
    <scope>NUCLEOTIDE SEQUENCE [LARGE SCALE GENOMIC DNA]</scope>
    <source>
        <strain evidence="3">DSM 29327</strain>
    </source>
</reference>
<evidence type="ECO:0000313" key="3">
    <source>
        <dbReference type="Proteomes" id="UP000184191"/>
    </source>
</evidence>
<dbReference type="AlphaFoldDB" id="A0A1M7BU28"/>
<evidence type="ECO:0008006" key="4">
    <source>
        <dbReference type="Google" id="ProtNLM"/>
    </source>
</evidence>